<dbReference type="InterPro" id="IPR018060">
    <property type="entry name" value="HTH_AraC"/>
</dbReference>
<dbReference type="EMBL" id="NHOI01000006">
    <property type="protein sequence ID" value="OVZ88770.1"/>
    <property type="molecule type" value="Genomic_DNA"/>
</dbReference>
<comment type="caution">
    <text evidence="2">The sequence shown here is derived from an EMBL/GenBank/DDBJ whole genome shotgun (WGS) entry which is preliminary data.</text>
</comment>
<sequence>MQKRSYPSLALTHWVAHYWCWKISFDKVYPEGVSASRILPDLFPGTGSELLFNLGEPLNFSTIPLATELAGNQLTVPKGGAVLLRPRKARLRIIATGAVDVVSIRLRSAASFPLLRVPLDELDDVPIFLTDLGLTFPASALVDILYEARIELVERWLTTLLNQRVITDPAIVWAVDRLYYGEELLDVRRQLELSERTLQRRFRQFTGVDARYFCRTAKFQRTLRQLLTTGNGLNNVLSYDYFDQSHFIKTCRLFTGSTPTALLTPQYRQLNHYISPELGQ</sequence>
<dbReference type="AlphaFoldDB" id="A0A209A7Y2"/>
<dbReference type="InterPro" id="IPR046532">
    <property type="entry name" value="DUF6597"/>
</dbReference>
<dbReference type="Proteomes" id="UP000196440">
    <property type="component" value="Unassembled WGS sequence"/>
</dbReference>
<protein>
    <submittedName>
        <fullName evidence="2">AraC family transcriptional regulator</fullName>
    </submittedName>
</protein>
<dbReference type="GO" id="GO:0043565">
    <property type="term" value="F:sequence-specific DNA binding"/>
    <property type="evidence" value="ECO:0007669"/>
    <property type="project" value="InterPro"/>
</dbReference>
<gene>
    <name evidence="2" type="ORF">CBW57_05455</name>
</gene>
<accession>A0A209A7Y2</accession>
<evidence type="ECO:0000313" key="3">
    <source>
        <dbReference type="Proteomes" id="UP000196440"/>
    </source>
</evidence>
<feature type="domain" description="HTH araC/xylS-type" evidence="1">
    <location>
        <begin position="168"/>
        <end position="265"/>
    </location>
</feature>
<dbReference type="Pfam" id="PF20240">
    <property type="entry name" value="DUF6597"/>
    <property type="match status" value="1"/>
</dbReference>
<name>A0A209A7Y2_YERIN</name>
<evidence type="ECO:0000259" key="1">
    <source>
        <dbReference type="PROSITE" id="PS01124"/>
    </source>
</evidence>
<dbReference type="Pfam" id="PF12833">
    <property type="entry name" value="HTH_18"/>
    <property type="match status" value="1"/>
</dbReference>
<dbReference type="PROSITE" id="PS01124">
    <property type="entry name" value="HTH_ARAC_FAMILY_2"/>
    <property type="match status" value="1"/>
</dbReference>
<organism evidence="2 3">
    <name type="scientific">Yersinia intermedia</name>
    <dbReference type="NCBI Taxonomy" id="631"/>
    <lineage>
        <taxon>Bacteria</taxon>
        <taxon>Pseudomonadati</taxon>
        <taxon>Pseudomonadota</taxon>
        <taxon>Gammaproteobacteria</taxon>
        <taxon>Enterobacterales</taxon>
        <taxon>Yersiniaceae</taxon>
        <taxon>Yersinia</taxon>
    </lineage>
</organism>
<evidence type="ECO:0000313" key="2">
    <source>
        <dbReference type="EMBL" id="OVZ88770.1"/>
    </source>
</evidence>
<dbReference type="RefSeq" id="WP_050086771.1">
    <property type="nucleotide sequence ID" value="NZ_CBCPKE010000014.1"/>
</dbReference>
<reference evidence="2 3" key="1">
    <citation type="submission" date="2017-05" db="EMBL/GenBank/DDBJ databases">
        <title>Whole genome sequencing of Yersinia kristensenii.</title>
        <authorList>
            <person name="Campioni F."/>
        </authorList>
    </citation>
    <scope>NUCLEOTIDE SEQUENCE [LARGE SCALE GENOMIC DNA]</scope>
    <source>
        <strain evidence="2 3">CFSAN060536</strain>
    </source>
</reference>
<dbReference type="GO" id="GO:0003700">
    <property type="term" value="F:DNA-binding transcription factor activity"/>
    <property type="evidence" value="ECO:0007669"/>
    <property type="project" value="InterPro"/>
</dbReference>
<dbReference type="Gene3D" id="1.10.10.60">
    <property type="entry name" value="Homeodomain-like"/>
    <property type="match status" value="1"/>
</dbReference>
<proteinExistence type="predicted"/>
<dbReference type="SMART" id="SM00342">
    <property type="entry name" value="HTH_ARAC"/>
    <property type="match status" value="1"/>
</dbReference>